<protein>
    <submittedName>
        <fullName evidence="1">Uncharacterized protein</fullName>
    </submittedName>
</protein>
<reference evidence="1 2" key="1">
    <citation type="journal article" date="2016" name="Antonie Van Leeuwenhoek">
        <title>Nocardia donostiensis sp. nov., isolated from human respiratory specimens.</title>
        <authorList>
            <person name="Ercibengoa M."/>
            <person name="Bell M."/>
            <person name="Marimon J.M."/>
            <person name="Humrighouse B."/>
            <person name="Klenk H.P."/>
            <person name="Potter G."/>
            <person name="Perez-Trallero E."/>
        </authorList>
    </citation>
    <scope>NUCLEOTIDE SEQUENCE [LARGE SCALE GENOMIC DNA]</scope>
    <source>
        <strain evidence="1 2">X1655</strain>
    </source>
</reference>
<name>A0A1V2TJP3_9NOCA</name>
<gene>
    <name evidence="1" type="ORF">B0T46_04595</name>
</gene>
<dbReference type="AlphaFoldDB" id="A0A1V2TJP3"/>
<proteinExistence type="predicted"/>
<dbReference type="Proteomes" id="UP000188836">
    <property type="component" value="Unassembled WGS sequence"/>
</dbReference>
<organism evidence="1 2">
    <name type="scientific">Nocardia donostiensis</name>
    <dbReference type="NCBI Taxonomy" id="1538463"/>
    <lineage>
        <taxon>Bacteria</taxon>
        <taxon>Bacillati</taxon>
        <taxon>Actinomycetota</taxon>
        <taxon>Actinomycetes</taxon>
        <taxon>Mycobacteriales</taxon>
        <taxon>Nocardiaceae</taxon>
        <taxon>Nocardia</taxon>
    </lineage>
</organism>
<dbReference type="EMBL" id="MUMY01000003">
    <property type="protein sequence ID" value="ONM49706.1"/>
    <property type="molecule type" value="Genomic_DNA"/>
</dbReference>
<keyword evidence="2" id="KW-1185">Reference proteome</keyword>
<dbReference type="STRING" id="1538463.B0T36_08980"/>
<evidence type="ECO:0000313" key="2">
    <source>
        <dbReference type="Proteomes" id="UP000188836"/>
    </source>
</evidence>
<dbReference type="OrthoDB" id="4547145at2"/>
<evidence type="ECO:0000313" key="1">
    <source>
        <dbReference type="EMBL" id="ONM49706.1"/>
    </source>
</evidence>
<accession>A0A1V2TJP3</accession>
<dbReference type="RefSeq" id="WP_077115219.1">
    <property type="nucleotide sequence ID" value="NZ_LOKT01000005.1"/>
</dbReference>
<comment type="caution">
    <text evidence="1">The sequence shown here is derived from an EMBL/GenBank/DDBJ whole genome shotgun (WGS) entry which is preliminary data.</text>
</comment>
<sequence length="149" mass="16148">MIDAIHVPCTTRVGDRIPALRGMLVAESERDITVRVAEGTWTFRRDDVLRVLESDSNAPAPGRPVLIDIRPGATADFTRTLRIDVVDRPMTLAGPPSPALGDELLRQLTASWADQLQLIDSPDTGATFTYCQTKSLAGSDDGINCDSLD</sequence>